<dbReference type="HOGENOM" id="CLU_2539787_0_0_10"/>
<comment type="caution">
    <text evidence="1">The sequence shown here is derived from an EMBL/GenBank/DDBJ whole genome shotgun (WGS) entry which is preliminary data.</text>
</comment>
<keyword evidence="2" id="KW-1185">Reference proteome</keyword>
<evidence type="ECO:0000313" key="1">
    <source>
        <dbReference type="EMBL" id="EEX19415.1"/>
    </source>
</evidence>
<organism evidence="1 2">
    <name type="scientific">Prevotella veroralis F0319</name>
    <dbReference type="NCBI Taxonomy" id="649761"/>
    <lineage>
        <taxon>Bacteria</taxon>
        <taxon>Pseudomonadati</taxon>
        <taxon>Bacteroidota</taxon>
        <taxon>Bacteroidia</taxon>
        <taxon>Bacteroidales</taxon>
        <taxon>Prevotellaceae</taxon>
        <taxon>Prevotella</taxon>
    </lineage>
</organism>
<dbReference type="AlphaFoldDB" id="C9ML81"/>
<dbReference type="EMBL" id="ACVA01000013">
    <property type="protein sequence ID" value="EEX19415.1"/>
    <property type="molecule type" value="Genomic_DNA"/>
</dbReference>
<accession>C9ML81</accession>
<reference evidence="1 2" key="1">
    <citation type="submission" date="2009-09" db="EMBL/GenBank/DDBJ databases">
        <authorList>
            <person name="Weinstock G."/>
            <person name="Sodergren E."/>
            <person name="Clifton S."/>
            <person name="Fulton L."/>
            <person name="Fulton B."/>
            <person name="Courtney L."/>
            <person name="Fronick C."/>
            <person name="Harrison M."/>
            <person name="Strong C."/>
            <person name="Farmer C."/>
            <person name="Delahaunty K."/>
            <person name="Markovic C."/>
            <person name="Hall O."/>
            <person name="Minx P."/>
            <person name="Tomlinson C."/>
            <person name="Mitreva M."/>
            <person name="Nelson J."/>
            <person name="Hou S."/>
            <person name="Wollam A."/>
            <person name="Pepin K.H."/>
            <person name="Johnson M."/>
            <person name="Bhonagiri V."/>
            <person name="Nash W.E."/>
            <person name="Warren W."/>
            <person name="Chinwalla A."/>
            <person name="Mardis E.R."/>
            <person name="Wilson R.K."/>
        </authorList>
    </citation>
    <scope>NUCLEOTIDE SEQUENCE [LARGE SCALE GENOMIC DNA]</scope>
    <source>
        <strain evidence="1 2">F0319</strain>
    </source>
</reference>
<sequence>MVWGRGFKVGTDALVCPLFHSFVASHQATDPPSEGVGEAFISCVLADRRGRLSLLVAMSSIFRGGWVGFQEAPPHPLVVYHPL</sequence>
<gene>
    <name evidence="1" type="ORF">HMPREF0973_00356</name>
</gene>
<proteinExistence type="predicted"/>
<name>C9ML81_9BACT</name>
<dbReference type="Proteomes" id="UP000003327">
    <property type="component" value="Unassembled WGS sequence"/>
</dbReference>
<evidence type="ECO:0000313" key="2">
    <source>
        <dbReference type="Proteomes" id="UP000003327"/>
    </source>
</evidence>
<protein>
    <submittedName>
        <fullName evidence="1">Uncharacterized protein</fullName>
    </submittedName>
</protein>